<dbReference type="Proteomes" id="UP000248925">
    <property type="component" value="Unassembled WGS sequence"/>
</dbReference>
<name>A0A2W4C5G8_9HYPH</name>
<dbReference type="AlphaFoldDB" id="A0A2W4C5G8"/>
<organism evidence="1 2">
    <name type="scientific">Rhizobium tubonense</name>
    <dbReference type="NCBI Taxonomy" id="484088"/>
    <lineage>
        <taxon>Bacteria</taxon>
        <taxon>Pseudomonadati</taxon>
        <taxon>Pseudomonadota</taxon>
        <taxon>Alphaproteobacteria</taxon>
        <taxon>Hyphomicrobiales</taxon>
        <taxon>Rhizobiaceae</taxon>
        <taxon>Rhizobium/Agrobacterium group</taxon>
        <taxon>Rhizobium</taxon>
    </lineage>
</organism>
<dbReference type="InterPro" id="IPR003688">
    <property type="entry name" value="TraG/VirD4"/>
</dbReference>
<keyword evidence="2" id="KW-1185">Reference proteome</keyword>
<dbReference type="EMBL" id="PCDP01000064">
    <property type="protein sequence ID" value="PZM08919.1"/>
    <property type="molecule type" value="Genomic_DNA"/>
</dbReference>
<comment type="caution">
    <text evidence="1">The sequence shown here is derived from an EMBL/GenBank/DDBJ whole genome shotgun (WGS) entry which is preliminary data.</text>
</comment>
<dbReference type="OrthoDB" id="9759295at2"/>
<evidence type="ECO:0000313" key="2">
    <source>
        <dbReference type="Proteomes" id="UP000248925"/>
    </source>
</evidence>
<dbReference type="RefSeq" id="WP_111163385.1">
    <property type="nucleotide sequence ID" value="NZ_PCDP01000064.1"/>
</dbReference>
<dbReference type="GO" id="GO:0016020">
    <property type="term" value="C:membrane"/>
    <property type="evidence" value="ECO:0007669"/>
    <property type="project" value="InterPro"/>
</dbReference>
<proteinExistence type="predicted"/>
<dbReference type="Pfam" id="PF02534">
    <property type="entry name" value="T4SS-DNA_transf"/>
    <property type="match status" value="1"/>
</dbReference>
<gene>
    <name evidence="1" type="ORF">CPY51_27305</name>
</gene>
<reference evidence="1 2" key="1">
    <citation type="journal article" date="2018" name="Sci. Rep.">
        <title>Rhizobium tumorigenes sp. nov., a novel plant tumorigenic bacterium isolated from cane gall tumors on thornless blackberry.</title>
        <authorList>
            <person name="Kuzmanovi N."/>
            <person name="Smalla K."/>
            <person name="Gronow S."/>
            <person name="PuBawska J."/>
        </authorList>
    </citation>
    <scope>NUCLEOTIDE SEQUENCE [LARGE SCALE GENOMIC DNA]</scope>
    <source>
        <strain evidence="1 2">CCBAU 85046</strain>
    </source>
</reference>
<sequence>MPSSSRVRSGICANAVKETRWLSCPNNAALVSRSSFATDDLAAGNTASLSHSTSRCWTHTRVCVVIGARMNAIYNRNVEVTDRTSFLLDQVARLGNLRMLETARDAGRKYGIALTCPAYPRCRR</sequence>
<evidence type="ECO:0000313" key="1">
    <source>
        <dbReference type="EMBL" id="PZM08919.1"/>
    </source>
</evidence>
<accession>A0A2W4C5G8</accession>
<protein>
    <submittedName>
        <fullName evidence="1">Uncharacterized protein</fullName>
    </submittedName>
</protein>